<dbReference type="PANTHER" id="PTHR43649">
    <property type="entry name" value="ARABINOSE-BINDING PROTEIN-RELATED"/>
    <property type="match status" value="1"/>
</dbReference>
<keyword evidence="1" id="KW-0732">Signal</keyword>
<dbReference type="Gene3D" id="3.40.190.10">
    <property type="entry name" value="Periplasmic binding protein-like II"/>
    <property type="match status" value="2"/>
</dbReference>
<protein>
    <submittedName>
        <fullName evidence="2">Extracellular solute-binding protein</fullName>
    </submittedName>
</protein>
<evidence type="ECO:0000256" key="1">
    <source>
        <dbReference type="SAM" id="SignalP"/>
    </source>
</evidence>
<keyword evidence="3" id="KW-1185">Reference proteome</keyword>
<feature type="signal peptide" evidence="1">
    <location>
        <begin position="1"/>
        <end position="29"/>
    </location>
</feature>
<dbReference type="InterPro" id="IPR006059">
    <property type="entry name" value="SBP"/>
</dbReference>
<name>A0ABY3SKS0_9BACL</name>
<accession>A0ABY3SKS0</accession>
<dbReference type="EMBL" id="CP090978">
    <property type="protein sequence ID" value="UJF34649.1"/>
    <property type="molecule type" value="Genomic_DNA"/>
</dbReference>
<dbReference type="SUPFAM" id="SSF53850">
    <property type="entry name" value="Periplasmic binding protein-like II"/>
    <property type="match status" value="1"/>
</dbReference>
<dbReference type="Pfam" id="PF01547">
    <property type="entry name" value="SBP_bac_1"/>
    <property type="match status" value="1"/>
</dbReference>
<gene>
    <name evidence="2" type="ORF">L0M14_05595</name>
</gene>
<proteinExistence type="predicted"/>
<dbReference type="Proteomes" id="UP001649230">
    <property type="component" value="Chromosome"/>
</dbReference>
<dbReference type="InterPro" id="IPR050490">
    <property type="entry name" value="Bact_solute-bd_prot1"/>
</dbReference>
<feature type="chain" id="PRO_5045935661" evidence="1">
    <location>
        <begin position="30"/>
        <end position="455"/>
    </location>
</feature>
<evidence type="ECO:0000313" key="2">
    <source>
        <dbReference type="EMBL" id="UJF34649.1"/>
    </source>
</evidence>
<dbReference type="RefSeq" id="WP_235121223.1">
    <property type="nucleotide sequence ID" value="NZ_CP090978.1"/>
</dbReference>
<dbReference type="PROSITE" id="PS51257">
    <property type="entry name" value="PROKAR_LIPOPROTEIN"/>
    <property type="match status" value="1"/>
</dbReference>
<organism evidence="2 3">
    <name type="scientific">Paenibacillus hexagrammi</name>
    <dbReference type="NCBI Taxonomy" id="2908839"/>
    <lineage>
        <taxon>Bacteria</taxon>
        <taxon>Bacillati</taxon>
        <taxon>Bacillota</taxon>
        <taxon>Bacilli</taxon>
        <taxon>Bacillales</taxon>
        <taxon>Paenibacillaceae</taxon>
        <taxon>Paenibacillus</taxon>
    </lineage>
</organism>
<reference evidence="2 3" key="1">
    <citation type="journal article" date="2024" name="Int. J. Syst. Evol. Microbiol.">
        <title>Paenibacillus hexagrammi sp. nov., a novel bacterium isolated from the gut content of Hexagrammos agrammus.</title>
        <authorList>
            <person name="Jung H.K."/>
            <person name="Kim D.G."/>
            <person name="Zin H."/>
            <person name="Park J."/>
            <person name="Jung H."/>
            <person name="Kim Y.O."/>
            <person name="Kong H.J."/>
            <person name="Kim J.W."/>
            <person name="Kim Y.S."/>
        </authorList>
    </citation>
    <scope>NUCLEOTIDE SEQUENCE [LARGE SCALE GENOMIC DNA]</scope>
    <source>
        <strain evidence="2 3">YPD9-1</strain>
    </source>
</reference>
<sequence>MKRYAKWYALALSVVIVIPLLSACNANNASNATQNAASGQASPAAADEKPAKKTYKWFVGRDVNGAPAVTVKEIAEEYSKTHPEFQLVIEGTGDRPSYLQKLRTLIASNEMPDMFDTDSDAYAAQLVERGKLVDTKQLLQDLGKSNDFRPIALQYQQFADGSMYTLPLEFGIEVFWYNMKMFKDLGITPPTTFDEFMKIADTLKTHNITPIAVDGKDKWPVLRYLALKPFRMTGNDFIENVKQGKASFTDPAGMEAINFVHDLGSKGYFQQGFASTDYTAARDLFLAGKTAIYYMGSWETMSFANDKISPEMKDNIGYFLMPTLDGAKTAPNDYFINSGIGLAFNKDTFDDNMKGFVKYLLDKYPEAYTKKGQFSPFKYSLAKMDGMPDIFYKIQDEIAKSGTVFAVPWDTRLDPATNEMLGNELNALGMGAMDPKDFAHEMDEAIKENAPKYFK</sequence>
<evidence type="ECO:0000313" key="3">
    <source>
        <dbReference type="Proteomes" id="UP001649230"/>
    </source>
</evidence>